<reference evidence="3" key="1">
    <citation type="submission" date="2023-03" db="UniProtKB">
        <authorList>
            <consortium name="WormBaseParasite"/>
        </authorList>
    </citation>
    <scope>IDENTIFICATION</scope>
</reference>
<evidence type="ECO:0000256" key="1">
    <source>
        <dbReference type="SAM" id="MobiDB-lite"/>
    </source>
</evidence>
<feature type="region of interest" description="Disordered" evidence="1">
    <location>
        <begin position="280"/>
        <end position="304"/>
    </location>
</feature>
<dbReference type="WBParaSite" id="ALUE_0000392301-mRNA-1">
    <property type="protein sequence ID" value="ALUE_0000392301-mRNA-1"/>
    <property type="gene ID" value="ALUE_0000392301"/>
</dbReference>
<feature type="region of interest" description="Disordered" evidence="1">
    <location>
        <begin position="335"/>
        <end position="386"/>
    </location>
</feature>
<organism evidence="2 3">
    <name type="scientific">Ascaris lumbricoides</name>
    <name type="common">Giant roundworm</name>
    <dbReference type="NCBI Taxonomy" id="6252"/>
    <lineage>
        <taxon>Eukaryota</taxon>
        <taxon>Metazoa</taxon>
        <taxon>Ecdysozoa</taxon>
        <taxon>Nematoda</taxon>
        <taxon>Chromadorea</taxon>
        <taxon>Rhabditida</taxon>
        <taxon>Spirurina</taxon>
        <taxon>Ascaridomorpha</taxon>
        <taxon>Ascaridoidea</taxon>
        <taxon>Ascarididae</taxon>
        <taxon>Ascaris</taxon>
    </lineage>
</organism>
<evidence type="ECO:0000313" key="3">
    <source>
        <dbReference type="WBParaSite" id="ALUE_0000392301-mRNA-1"/>
    </source>
</evidence>
<protein>
    <submittedName>
        <fullName evidence="3">Uncharacterized protein</fullName>
    </submittedName>
</protein>
<sequence>MSNQGANLDGMTNTLSSEIKEKNHMQTANLDILKCPKCSDRLEALELEHYTEDCIEYQKIVWMCKGVQKHTCTYPVDIDFPMSVFWTKRTMEQKRKGFLPLPRIHLLPEQHHYLYPKFFATKRSFELCLVGENKSKRKRNLETSLEATPSTSGSRSRGRRDQSSSASFIADKTASISSKRKATDRSLRSSTNNPSSQTSATYPTRPSEKAVHCSSSVAPLATSGCAPFETVAPSCCIEGSVLDKAAISAVPSEHSSAEDLHMRDASTSDASNVLETSASLMESSGKVLPTQSSTSDSSKSVASISGNTPLSKEYLMPMASSPSISNESIVTKATVESKSRESLRSSSTSGFSSGEETMTSTSDAMSNERTSTLVDSDDGVEDIGLNKNRNSLYDKSAASMETLLPEMLHKDDSDSDESVRVVIIDEESDEETDNMQAGTCSHNDLALYRSLLSESQQESDTDILPKRIRSFKALCKYILEIPPCESNSSLAADDEGSAKRFAGECERLLKEAKMLKKKIVCLPRHSIRPREGEPSPFEPWMLQRYGMFESGDWRKPVRLTCGTAVDAFVTTYNLLYNRDNFVSAVNDEMRRHNMYNYDPTLPLRQQRMMARVLQSWDEKDGEVQFEELKKMIDVNALRLQVMNGVGVTEVMRQIHMIEAANRTGKQEVDGGDGSSTAKEGICIAAPSCSSEKDATVREADAILERISPDTSKPAPEGEMALLVETVAVAADKSYWQETPFPQKAGTNDVLKWKVQEYIDMYVREFKSSTQKTDSSKEDKGEEVETVEKVPRILAGSLVRARLRSFCWFRCEDRHYLPLILQEHSSLASEVMATSEDCCHMCDEFDPESDFVLDY</sequence>
<feature type="compositionally biased region" description="Low complexity" evidence="1">
    <location>
        <begin position="292"/>
        <end position="304"/>
    </location>
</feature>
<feature type="compositionally biased region" description="Low complexity" evidence="1">
    <location>
        <begin position="344"/>
        <end position="362"/>
    </location>
</feature>
<accession>A0A9J2P3G1</accession>
<feature type="compositionally biased region" description="Polar residues" evidence="1">
    <location>
        <begin position="363"/>
        <end position="374"/>
    </location>
</feature>
<keyword evidence="2" id="KW-1185">Reference proteome</keyword>
<dbReference type="AlphaFoldDB" id="A0A9J2P3G1"/>
<name>A0A9J2P3G1_ASCLU</name>
<feature type="region of interest" description="Disordered" evidence="1">
    <location>
        <begin position="139"/>
        <end position="207"/>
    </location>
</feature>
<feature type="compositionally biased region" description="Polar residues" evidence="1">
    <location>
        <begin position="188"/>
        <end position="204"/>
    </location>
</feature>
<proteinExistence type="predicted"/>
<evidence type="ECO:0000313" key="2">
    <source>
        <dbReference type="Proteomes" id="UP000036681"/>
    </source>
</evidence>
<dbReference type="Proteomes" id="UP000036681">
    <property type="component" value="Unplaced"/>
</dbReference>